<dbReference type="InterPro" id="IPR000387">
    <property type="entry name" value="Tyr_Pase_dom"/>
</dbReference>
<feature type="compositionally biased region" description="Basic residues" evidence="14">
    <location>
        <begin position="762"/>
        <end position="774"/>
    </location>
</feature>
<evidence type="ECO:0000256" key="14">
    <source>
        <dbReference type="SAM" id="MobiDB-lite"/>
    </source>
</evidence>
<feature type="domain" description="Tyrosine specific protein phosphatases" evidence="16">
    <location>
        <begin position="415"/>
        <end position="480"/>
    </location>
</feature>
<name>A0A2N5TBN3_9BASI</name>
<dbReference type="InterPro" id="IPR029021">
    <property type="entry name" value="Prot-tyrosine_phosphatase-like"/>
</dbReference>
<comment type="caution">
    <text evidence="17">The sequence shown here is derived from an EMBL/GenBank/DDBJ whole genome shotgun (WGS) entry which is preliminary data.</text>
</comment>
<keyword evidence="6" id="KW-0597">Phosphoprotein</keyword>
<dbReference type="CDD" id="cd14499">
    <property type="entry name" value="CDC14_C"/>
    <property type="match status" value="1"/>
</dbReference>
<evidence type="ECO:0000256" key="8">
    <source>
        <dbReference type="ARBA" id="ARBA00022776"/>
    </source>
</evidence>
<evidence type="ECO:0000256" key="10">
    <source>
        <dbReference type="ARBA" id="ARBA00022912"/>
    </source>
</evidence>
<dbReference type="InterPro" id="IPR029260">
    <property type="entry name" value="DSPn"/>
</dbReference>
<dbReference type="FunFam" id="3.90.190.10:FF:000038">
    <property type="entry name" value="Tyrosine-protein phosphatase CDC14"/>
    <property type="match status" value="1"/>
</dbReference>
<feature type="domain" description="Tyrosine-protein phosphatase" evidence="15">
    <location>
        <begin position="337"/>
        <end position="494"/>
    </location>
</feature>
<dbReference type="EMBL" id="PGCI01000649">
    <property type="protein sequence ID" value="PLW22882.1"/>
    <property type="molecule type" value="Genomic_DNA"/>
</dbReference>
<keyword evidence="5" id="KW-0963">Cytoplasm</keyword>
<keyword evidence="9" id="KW-0378">Hydrolase</keyword>
<gene>
    <name evidence="17" type="ORF">PCASD_17810</name>
</gene>
<evidence type="ECO:0000256" key="5">
    <source>
        <dbReference type="ARBA" id="ARBA00022490"/>
    </source>
</evidence>
<dbReference type="InterPro" id="IPR000340">
    <property type="entry name" value="Dual-sp_phosphatase_cat-dom"/>
</dbReference>
<keyword evidence="8" id="KW-0498">Mitosis</keyword>
<evidence type="ECO:0000256" key="9">
    <source>
        <dbReference type="ARBA" id="ARBA00022801"/>
    </source>
</evidence>
<dbReference type="SUPFAM" id="SSF52799">
    <property type="entry name" value="(Phosphotyrosine protein) phosphatases II"/>
    <property type="match status" value="2"/>
</dbReference>
<dbReference type="InterPro" id="IPR016130">
    <property type="entry name" value="Tyr_Pase_AS"/>
</dbReference>
<dbReference type="AlphaFoldDB" id="A0A2N5TBN3"/>
<accession>A0A2N5TBN3</accession>
<dbReference type="GO" id="GO:0005730">
    <property type="term" value="C:nucleolus"/>
    <property type="evidence" value="ECO:0007669"/>
    <property type="project" value="UniProtKB-ARBA"/>
</dbReference>
<evidence type="ECO:0000256" key="7">
    <source>
        <dbReference type="ARBA" id="ARBA00022618"/>
    </source>
</evidence>
<keyword evidence="7" id="KW-0132">Cell division</keyword>
<dbReference type="GO" id="GO:0000278">
    <property type="term" value="P:mitotic cell cycle"/>
    <property type="evidence" value="ECO:0007669"/>
    <property type="project" value="UniProtKB-ARBA"/>
</dbReference>
<dbReference type="PROSITE" id="PS50056">
    <property type="entry name" value="TYR_PHOSPHATASE_2"/>
    <property type="match status" value="1"/>
</dbReference>
<keyword evidence="10" id="KW-0904">Protein phosphatase</keyword>
<proteinExistence type="inferred from homology"/>
<evidence type="ECO:0000256" key="6">
    <source>
        <dbReference type="ARBA" id="ARBA00022553"/>
    </source>
</evidence>
<keyword evidence="12" id="KW-0469">Meiosis</keyword>
<evidence type="ECO:0000256" key="2">
    <source>
        <dbReference type="ARBA" id="ARBA00004496"/>
    </source>
</evidence>
<dbReference type="GO" id="GO:0007096">
    <property type="term" value="P:regulation of exit from mitosis"/>
    <property type="evidence" value="ECO:0007669"/>
    <property type="project" value="UniProtKB-ARBA"/>
</dbReference>
<dbReference type="PROSITE" id="PS00383">
    <property type="entry name" value="TYR_PHOSPHATASE_1"/>
    <property type="match status" value="1"/>
</dbReference>
<feature type="region of interest" description="Disordered" evidence="14">
    <location>
        <begin position="530"/>
        <end position="729"/>
    </location>
</feature>
<dbReference type="GO" id="GO:0051321">
    <property type="term" value="P:meiotic cell cycle"/>
    <property type="evidence" value="ECO:0007669"/>
    <property type="project" value="UniProtKB-KW"/>
</dbReference>
<dbReference type="PROSITE" id="PS50054">
    <property type="entry name" value="TYR_PHOSPHATASE_DUAL"/>
    <property type="match status" value="1"/>
</dbReference>
<evidence type="ECO:0000256" key="12">
    <source>
        <dbReference type="ARBA" id="ARBA00023254"/>
    </source>
</evidence>
<evidence type="ECO:0000256" key="3">
    <source>
        <dbReference type="ARBA" id="ARBA00007315"/>
    </source>
</evidence>
<reference evidence="17 18" key="1">
    <citation type="submission" date="2017-11" db="EMBL/GenBank/DDBJ databases">
        <title>De novo assembly and phasing of dikaryotic genomes from two isolates of Puccinia coronata f. sp. avenae, the causal agent of oat crown rust.</title>
        <authorList>
            <person name="Miller M.E."/>
            <person name="Zhang Y."/>
            <person name="Omidvar V."/>
            <person name="Sperschneider J."/>
            <person name="Schwessinger B."/>
            <person name="Raley C."/>
            <person name="Palmer J.M."/>
            <person name="Garnica D."/>
            <person name="Upadhyaya N."/>
            <person name="Rathjen J."/>
            <person name="Taylor J.M."/>
            <person name="Park R.F."/>
            <person name="Dodds P.N."/>
            <person name="Hirsch C.D."/>
            <person name="Kianian S.F."/>
            <person name="Figueroa M."/>
        </authorList>
    </citation>
    <scope>NUCLEOTIDE SEQUENCE [LARGE SCALE GENOMIC DNA]</scope>
    <source>
        <strain evidence="17">12SD80</strain>
    </source>
</reference>
<comment type="similarity">
    <text evidence="3">Belongs to the protein-tyrosine phosphatase family. Non-receptor class CDC14 subfamily.</text>
</comment>
<evidence type="ECO:0000313" key="18">
    <source>
        <dbReference type="Proteomes" id="UP000235392"/>
    </source>
</evidence>
<dbReference type="InterPro" id="IPR044506">
    <property type="entry name" value="CDC14_C"/>
</dbReference>
<feature type="compositionally biased region" description="Polar residues" evidence="14">
    <location>
        <begin position="702"/>
        <end position="724"/>
    </location>
</feature>
<dbReference type="CDD" id="cd17657">
    <property type="entry name" value="CDC14_N"/>
    <property type="match status" value="1"/>
</dbReference>
<keyword evidence="11" id="KW-0539">Nucleus</keyword>
<evidence type="ECO:0000256" key="1">
    <source>
        <dbReference type="ARBA" id="ARBA00004123"/>
    </source>
</evidence>
<comment type="subcellular location">
    <subcellularLocation>
        <location evidence="2">Cytoplasm</location>
    </subcellularLocation>
    <subcellularLocation>
        <location evidence="1">Nucleus</location>
    </subcellularLocation>
</comment>
<dbReference type="GO" id="GO:0005816">
    <property type="term" value="C:spindle pole body"/>
    <property type="evidence" value="ECO:0007669"/>
    <property type="project" value="UniProtKB-ARBA"/>
</dbReference>
<dbReference type="InterPro" id="IPR020422">
    <property type="entry name" value="TYR_PHOSPHATASE_DUAL_dom"/>
</dbReference>
<feature type="compositionally biased region" description="Polar residues" evidence="14">
    <location>
        <begin position="672"/>
        <end position="690"/>
    </location>
</feature>
<dbReference type="GO" id="GO:0004725">
    <property type="term" value="F:protein tyrosine phosphatase activity"/>
    <property type="evidence" value="ECO:0007669"/>
    <property type="project" value="UniProtKB-EC"/>
</dbReference>
<dbReference type="GO" id="GO:0051301">
    <property type="term" value="P:cell division"/>
    <property type="evidence" value="ECO:0007669"/>
    <property type="project" value="UniProtKB-KW"/>
</dbReference>
<feature type="region of interest" description="Disordered" evidence="14">
    <location>
        <begin position="760"/>
        <end position="816"/>
    </location>
</feature>
<evidence type="ECO:0000259" key="16">
    <source>
        <dbReference type="PROSITE" id="PS50056"/>
    </source>
</evidence>
<dbReference type="Proteomes" id="UP000235392">
    <property type="component" value="Unassembled WGS sequence"/>
</dbReference>
<sequence>MANIGHFWLAQLNGGFALINGYAAGGRDLRLAYVFRDALLIVRPSAARRSAELKPPYGVETQVKPFGPDQAREALELFPPAEKKEIARNQPQRTLPMETQTQTQPQPQPQPQPQTQSQTHSHPAQVDCLMADVSTSRPNQPIQPVASGSSAIRTPSLPIAQFGPRLGLTCFSNPIPDPITLNSTHGFIQSNLQPVYWFTIDSLLIYLSFYQDTGPLNCACLYRFCLHLHELLEDSSMADRRIILYSSDDPDKKANAALLMALYCMIVLRWSVADALHPISHLEFQPFRDAGYSRADFNLSIQNVLFGVKKAIDLRLLKLEEFDLKEYETFEKVEHGDYNWLSPHFIAFASPVESANGRIGKAFKLIMDQFERVGVKLVIRLNKKLYDETRFTKRGIAHREMYFDDGTNPTMEMVREFITISERIIEEGGVVAVHCKAGLGRTGTLIGAFLIYKYRFTAEEAIGFMRIMRPGTCVGPQQHFLYENQLTWIEWAARDELLADQQAQITPSTTERPITPPPENVVVPTIALSSATATPPPKPLASGSTTMPTSAVPGQPRKTPGAKTRHMVAAPEGKTTGKSLIEQEEAQEQTTEGEEEDAVMQSRPVTRQAHAQKLGPGSPVKASNPAPVAKTRPRPASALSDHRPRNQAPVPSGIVRRSKAVKDLGTLFEGTSAKTGNQKTSSATTSTIPTRYNLRGAGTRAVSGTSSHNTNQANGHTQPSSPSRLPQRVAGVKKRGCTATGPSNVHKNELLNLRVTEVRNGTSHHHLRDHHKHLNGASNNLNPLDRRNVGASLGLDEDQRSVRRRRSSLSHTDLAI</sequence>
<feature type="region of interest" description="Disordered" evidence="14">
    <location>
        <begin position="78"/>
        <end position="124"/>
    </location>
</feature>
<feature type="compositionally biased region" description="Acidic residues" evidence="14">
    <location>
        <begin position="582"/>
        <end position="598"/>
    </location>
</feature>
<evidence type="ECO:0000256" key="4">
    <source>
        <dbReference type="ARBA" id="ARBA00013064"/>
    </source>
</evidence>
<evidence type="ECO:0000313" key="17">
    <source>
        <dbReference type="EMBL" id="PLW22882.1"/>
    </source>
</evidence>
<keyword evidence="13" id="KW-0131">Cell cycle</keyword>
<protein>
    <recommendedName>
        <fullName evidence="4">protein-tyrosine-phosphatase</fullName>
        <ecNumber evidence="4">3.1.3.48</ecNumber>
    </recommendedName>
</protein>
<evidence type="ECO:0000259" key="15">
    <source>
        <dbReference type="PROSITE" id="PS50054"/>
    </source>
</evidence>
<evidence type="ECO:0000256" key="11">
    <source>
        <dbReference type="ARBA" id="ARBA00023242"/>
    </source>
</evidence>
<dbReference type="InterPro" id="IPR050561">
    <property type="entry name" value="PTP"/>
</dbReference>
<evidence type="ECO:0000256" key="13">
    <source>
        <dbReference type="ARBA" id="ARBA00023306"/>
    </source>
</evidence>
<dbReference type="SMART" id="SM00195">
    <property type="entry name" value="DSPc"/>
    <property type="match status" value="1"/>
</dbReference>
<organism evidence="17 18">
    <name type="scientific">Puccinia coronata f. sp. avenae</name>
    <dbReference type="NCBI Taxonomy" id="200324"/>
    <lineage>
        <taxon>Eukaryota</taxon>
        <taxon>Fungi</taxon>
        <taxon>Dikarya</taxon>
        <taxon>Basidiomycota</taxon>
        <taxon>Pucciniomycotina</taxon>
        <taxon>Pucciniomycetes</taxon>
        <taxon>Pucciniales</taxon>
        <taxon>Pucciniaceae</taxon>
        <taxon>Puccinia</taxon>
    </lineage>
</organism>
<dbReference type="FunFam" id="3.90.190.10:FF:000112">
    <property type="entry name" value="Tyrosine-protein phosphatase CDC14 homolog"/>
    <property type="match status" value="1"/>
</dbReference>
<dbReference type="GO" id="GO:0033554">
    <property type="term" value="P:cellular response to stress"/>
    <property type="evidence" value="ECO:0007669"/>
    <property type="project" value="UniProtKB-ARBA"/>
</dbReference>
<feature type="compositionally biased region" description="Basic and acidic residues" evidence="14">
    <location>
        <begin position="78"/>
        <end position="87"/>
    </location>
</feature>
<dbReference type="PANTHER" id="PTHR23339">
    <property type="entry name" value="TYROSINE SPECIFIC PROTEIN PHOSPHATASE AND DUAL SPECIFICITY PROTEIN PHOSPHATASE"/>
    <property type="match status" value="1"/>
</dbReference>
<dbReference type="Pfam" id="PF00782">
    <property type="entry name" value="DSPc"/>
    <property type="match status" value="1"/>
</dbReference>
<dbReference type="GO" id="GO:0032954">
    <property type="term" value="P:regulation of cytokinetic process"/>
    <property type="evidence" value="ECO:0007669"/>
    <property type="project" value="UniProtKB-ARBA"/>
</dbReference>
<dbReference type="Pfam" id="PF14671">
    <property type="entry name" value="DSPn"/>
    <property type="match status" value="1"/>
</dbReference>
<dbReference type="Gene3D" id="3.90.190.10">
    <property type="entry name" value="Protein tyrosine phosphatase superfamily"/>
    <property type="match status" value="2"/>
</dbReference>
<dbReference type="EC" id="3.1.3.48" evidence="4"/>
<dbReference type="GO" id="GO:0005737">
    <property type="term" value="C:cytoplasm"/>
    <property type="evidence" value="ECO:0007669"/>
    <property type="project" value="UniProtKB-SubCell"/>
</dbReference>